<feature type="transmembrane region" description="Helical" evidence="14">
    <location>
        <begin position="273"/>
        <end position="293"/>
    </location>
</feature>
<evidence type="ECO:0000256" key="1">
    <source>
        <dbReference type="ARBA" id="ARBA00004251"/>
    </source>
</evidence>
<dbReference type="GO" id="GO:0010497">
    <property type="term" value="P:plasmodesmata-mediated intercellular transport"/>
    <property type="evidence" value="ECO:0007669"/>
    <property type="project" value="UniProtKB-ARBA"/>
</dbReference>
<evidence type="ECO:0000256" key="14">
    <source>
        <dbReference type="SAM" id="Phobius"/>
    </source>
</evidence>
<dbReference type="InterPro" id="IPR002902">
    <property type="entry name" value="GNK2"/>
</dbReference>
<keyword evidence="11" id="KW-1015">Disulfide bond</keyword>
<dbReference type="EMBL" id="CACSHJ010000088">
    <property type="protein sequence ID" value="CAA0374332.1"/>
    <property type="molecule type" value="Genomic_DNA"/>
</dbReference>
<evidence type="ECO:0000256" key="3">
    <source>
        <dbReference type="ARBA" id="ARBA00022475"/>
    </source>
</evidence>
<evidence type="ECO:0000313" key="17">
    <source>
        <dbReference type="EMBL" id="CAA0374332.1"/>
    </source>
</evidence>
<evidence type="ECO:0000256" key="6">
    <source>
        <dbReference type="ARBA" id="ARBA00022729"/>
    </source>
</evidence>
<keyword evidence="9 14" id="KW-1133">Transmembrane helix</keyword>
<dbReference type="CDD" id="cd23509">
    <property type="entry name" value="Gnk2-like"/>
    <property type="match status" value="2"/>
</dbReference>
<sequence length="332" mass="35845">MGFYSLKQLLLLYIIIMALFSDLKLAKSSSPEYTNLIYKGCARQRLSDPSGLYSQALSAMYGLLVTQSTKTRFYKTTTGTTSQTSVTGLFQCRGDLSNNDCYNCVSRLPVLSGKLCGKTIAARVQLSGCYLLYEISGFAQISGMELLFKTCGKNNVAGTGFEQRRDTAFGVMQNGVVQGHGFYATTYESVYVLGQCEGDIGDSDCSGCIKNALQRAQVECGSSISGQIYLHKCFVGYSFYPNGVPKRSSPYPSSGSSGSSSSSSSSGTTGKTVAIIVGGTAGVGFLVICLLFVKNLMKKKYDGNYFLSTYIYIHVDNIHARITSISIHAYVT</sequence>
<keyword evidence="3" id="KW-1003">Cell membrane</keyword>
<dbReference type="PANTHER" id="PTHR32080:SF62">
    <property type="entry name" value="PLASMODESMATA-LOCATED PROTEIN 3"/>
    <property type="match status" value="1"/>
</dbReference>
<evidence type="ECO:0000256" key="7">
    <source>
        <dbReference type="ARBA" id="ARBA00022737"/>
    </source>
</evidence>
<name>A0A654EZW1_ARATH</name>
<reference evidence="18 19" key="1">
    <citation type="submission" date="2019-11" db="EMBL/GenBank/DDBJ databases">
        <authorList>
            <person name="Jiao W.-B."/>
            <person name="Schneeberger K."/>
        </authorList>
    </citation>
    <scope>NUCLEOTIDE SEQUENCE [LARGE SCALE GENOMIC DNA]</scope>
    <source>
        <strain evidence="19">cv. An-1</strain>
        <strain evidence="20">cv. C24</strain>
    </source>
</reference>
<dbReference type="FunFam" id="3.30.430.20:FF:000008">
    <property type="entry name" value="cysteine-rich repeat secretory protein 3"/>
    <property type="match status" value="1"/>
</dbReference>
<dbReference type="GO" id="GO:0005886">
    <property type="term" value="C:plasma membrane"/>
    <property type="evidence" value="ECO:0007669"/>
    <property type="project" value="UniProtKB-SubCell"/>
</dbReference>
<evidence type="ECO:0000256" key="9">
    <source>
        <dbReference type="ARBA" id="ARBA00022989"/>
    </source>
</evidence>
<keyword evidence="10 14" id="KW-0472">Membrane</keyword>
<gene>
    <name evidence="18" type="ORF">AN1_LOCUS9765</name>
    <name evidence="17" type="ORF">C24_LOCUS9614</name>
</gene>
<evidence type="ECO:0000256" key="10">
    <source>
        <dbReference type="ARBA" id="ARBA00023136"/>
    </source>
</evidence>
<dbReference type="EMBL" id="CACRSJ010000105">
    <property type="protein sequence ID" value="VYS54308.1"/>
    <property type="molecule type" value="Genomic_DNA"/>
</dbReference>
<comment type="similarity">
    <text evidence="13">Belongs to the cysteine-rich repeat secretory protein family. Plasmodesmata-located proteins (PDLD) subfamily.</text>
</comment>
<evidence type="ECO:0000313" key="18">
    <source>
        <dbReference type="EMBL" id="VYS54308.1"/>
    </source>
</evidence>
<dbReference type="OrthoDB" id="1926347at2759"/>
<comment type="subcellular location">
    <subcellularLocation>
        <location evidence="12">Cell junction</location>
        <location evidence="12">Plasmodesma</location>
    </subcellularLocation>
    <subcellularLocation>
        <location evidence="1">Cell membrane</location>
        <topology evidence="1">Single-pass type I membrane protein</topology>
    </subcellularLocation>
</comment>
<evidence type="ECO:0000256" key="12">
    <source>
        <dbReference type="ARBA" id="ARBA00024184"/>
    </source>
</evidence>
<keyword evidence="2" id="KW-0813">Transport</keyword>
<dbReference type="AlphaFoldDB" id="A0A654EZW1"/>
<dbReference type="Pfam" id="PF01657">
    <property type="entry name" value="Stress-antifung"/>
    <property type="match status" value="2"/>
</dbReference>
<keyword evidence="6 15" id="KW-0732">Signal</keyword>
<feature type="signal peptide" evidence="15">
    <location>
        <begin position="1"/>
        <end position="26"/>
    </location>
</feature>
<dbReference type="PANTHER" id="PTHR32080">
    <property type="entry name" value="ANTIFUNGAL PROTEIN GINKBILOBIN-2-LIKE"/>
    <property type="match status" value="1"/>
</dbReference>
<evidence type="ECO:0000256" key="2">
    <source>
        <dbReference type="ARBA" id="ARBA00022448"/>
    </source>
</evidence>
<evidence type="ECO:0000256" key="4">
    <source>
        <dbReference type="ARBA" id="ARBA00022581"/>
    </source>
</evidence>
<evidence type="ECO:0000256" key="15">
    <source>
        <dbReference type="SAM" id="SignalP"/>
    </source>
</evidence>
<feature type="chain" id="PRO_5040687180" description="Gnk2-homologous domain-containing protein" evidence="15">
    <location>
        <begin position="27"/>
        <end position="332"/>
    </location>
</feature>
<organism evidence="18 19">
    <name type="scientific">Arabidopsis thaliana</name>
    <name type="common">Mouse-ear cress</name>
    <dbReference type="NCBI Taxonomy" id="3702"/>
    <lineage>
        <taxon>Eukaryota</taxon>
        <taxon>Viridiplantae</taxon>
        <taxon>Streptophyta</taxon>
        <taxon>Embryophyta</taxon>
        <taxon>Tracheophyta</taxon>
        <taxon>Spermatophyta</taxon>
        <taxon>Magnoliopsida</taxon>
        <taxon>eudicotyledons</taxon>
        <taxon>Gunneridae</taxon>
        <taxon>Pentapetalae</taxon>
        <taxon>rosids</taxon>
        <taxon>malvids</taxon>
        <taxon>Brassicales</taxon>
        <taxon>Brassicaceae</taxon>
        <taxon>Camelineae</taxon>
        <taxon>Arabidopsis</taxon>
    </lineage>
</organism>
<dbReference type="Proteomes" id="UP000434276">
    <property type="component" value="Unassembled WGS sequence"/>
</dbReference>
<evidence type="ECO:0000313" key="19">
    <source>
        <dbReference type="Proteomes" id="UP000426265"/>
    </source>
</evidence>
<keyword evidence="7" id="KW-0677">Repeat</keyword>
<accession>A0A5S9X3I5</accession>
<evidence type="ECO:0000256" key="13">
    <source>
        <dbReference type="ARBA" id="ARBA00038393"/>
    </source>
</evidence>
<evidence type="ECO:0000256" key="11">
    <source>
        <dbReference type="ARBA" id="ARBA00023157"/>
    </source>
</evidence>
<dbReference type="FunFam" id="3.30.430.20:FF:000001">
    <property type="entry name" value="cysteine-rich repeat secretory protein 3"/>
    <property type="match status" value="1"/>
</dbReference>
<dbReference type="GO" id="GO:0009506">
    <property type="term" value="C:plasmodesma"/>
    <property type="evidence" value="ECO:0007669"/>
    <property type="project" value="UniProtKB-SubCell"/>
</dbReference>
<evidence type="ECO:0000256" key="8">
    <source>
        <dbReference type="ARBA" id="ARBA00022949"/>
    </source>
</evidence>
<accession>A0A654EZW1</accession>
<dbReference type="InterPro" id="IPR051378">
    <property type="entry name" value="Cell2Cell_Antifungal"/>
</dbReference>
<evidence type="ECO:0000313" key="20">
    <source>
        <dbReference type="Proteomes" id="UP000434276"/>
    </source>
</evidence>
<feature type="domain" description="Gnk2-homologous" evidence="16">
    <location>
        <begin position="143"/>
        <end position="242"/>
    </location>
</feature>
<keyword evidence="8" id="KW-0965">Cell junction</keyword>
<proteinExistence type="inferred from homology"/>
<protein>
    <recommendedName>
        <fullName evidence="16">Gnk2-homologous domain-containing protein</fullName>
    </recommendedName>
</protein>
<feature type="domain" description="Gnk2-homologous" evidence="16">
    <location>
        <begin position="34"/>
        <end position="138"/>
    </location>
</feature>
<dbReference type="PROSITE" id="PS51473">
    <property type="entry name" value="GNK2"/>
    <property type="match status" value="2"/>
</dbReference>
<dbReference type="Gene3D" id="3.30.430.20">
    <property type="entry name" value="Gnk2 domain, C-X8-C-X2-C motif"/>
    <property type="match status" value="2"/>
</dbReference>
<keyword evidence="4" id="KW-0945">Host-virus interaction</keyword>
<evidence type="ECO:0000256" key="5">
    <source>
        <dbReference type="ARBA" id="ARBA00022692"/>
    </source>
</evidence>
<dbReference type="ExpressionAtlas" id="A0A654EZW1">
    <property type="expression patterns" value="baseline and differential"/>
</dbReference>
<dbReference type="Proteomes" id="UP000426265">
    <property type="component" value="Unassembled WGS sequence"/>
</dbReference>
<evidence type="ECO:0000259" key="16">
    <source>
        <dbReference type="PROSITE" id="PS51473"/>
    </source>
</evidence>
<dbReference type="InterPro" id="IPR038408">
    <property type="entry name" value="GNK2_sf"/>
</dbReference>
<keyword evidence="5 14" id="KW-0812">Transmembrane</keyword>
<dbReference type="GO" id="GO:0046739">
    <property type="term" value="P:transport of virus in multicellular host"/>
    <property type="evidence" value="ECO:0007669"/>
    <property type="project" value="UniProtKB-ARBA"/>
</dbReference>